<proteinExistence type="predicted"/>
<comment type="caution">
    <text evidence="2">The sequence shown here is derived from an EMBL/GenBank/DDBJ whole genome shotgun (WGS) entry which is preliminary data.</text>
</comment>
<accession>A0ABV4DCI9</accession>
<name>A0ABV4DCI9_9FIRM</name>
<reference evidence="2 3" key="1">
    <citation type="submission" date="2024-03" db="EMBL/GenBank/DDBJ databases">
        <title>Mouse gut bacterial collection (mGBC) of GemPharmatech.</title>
        <authorList>
            <person name="He Y."/>
            <person name="Dong L."/>
            <person name="Wu D."/>
            <person name="Gao X."/>
            <person name="Lin Z."/>
        </authorList>
    </citation>
    <scope>NUCLEOTIDE SEQUENCE [LARGE SCALE GENOMIC DNA]</scope>
    <source>
        <strain evidence="2 3">32-10</strain>
    </source>
</reference>
<protein>
    <submittedName>
        <fullName evidence="2">DUF551 domain-containing protein</fullName>
    </submittedName>
</protein>
<evidence type="ECO:0000313" key="3">
    <source>
        <dbReference type="Proteomes" id="UP001565219"/>
    </source>
</evidence>
<keyword evidence="3" id="KW-1185">Reference proteome</keyword>
<dbReference type="Pfam" id="PF04448">
    <property type="entry name" value="DUF551"/>
    <property type="match status" value="1"/>
</dbReference>
<dbReference type="RefSeq" id="WP_369882303.1">
    <property type="nucleotide sequence ID" value="NZ_JBCLTR010000001.1"/>
</dbReference>
<feature type="domain" description="DUF551" evidence="1">
    <location>
        <begin position="45"/>
        <end position="107"/>
    </location>
</feature>
<sequence length="112" mass="13261">MYLTDSTSCPMRHCNKCDMYRKELQKYKETGFTPEEIMDRELLTGWIPVSERLPNAKEYCKNDGRFIVTDGNKVKQGLFDIYADGQHDPYWPYQSCQPIAWMPLPEPYRPED</sequence>
<evidence type="ECO:0000259" key="1">
    <source>
        <dbReference type="Pfam" id="PF04448"/>
    </source>
</evidence>
<dbReference type="Proteomes" id="UP001565219">
    <property type="component" value="Unassembled WGS sequence"/>
</dbReference>
<evidence type="ECO:0000313" key="2">
    <source>
        <dbReference type="EMBL" id="MEY8632210.1"/>
    </source>
</evidence>
<organism evidence="2 3">
    <name type="scientific">Anaerostipes hominis</name>
    <name type="common">ex Lee et al. 2021</name>
    <dbReference type="NCBI Taxonomy" id="2025494"/>
    <lineage>
        <taxon>Bacteria</taxon>
        <taxon>Bacillati</taxon>
        <taxon>Bacillota</taxon>
        <taxon>Clostridia</taxon>
        <taxon>Lachnospirales</taxon>
        <taxon>Lachnospiraceae</taxon>
        <taxon>Anaerostipes</taxon>
    </lineage>
</organism>
<dbReference type="EMBL" id="JBCLTR010000001">
    <property type="protein sequence ID" value="MEY8632210.1"/>
    <property type="molecule type" value="Genomic_DNA"/>
</dbReference>
<dbReference type="InterPro" id="IPR007539">
    <property type="entry name" value="DUF551"/>
</dbReference>
<gene>
    <name evidence="2" type="ORF">AALG99_01505</name>
</gene>